<sequence>MPPIAFGDKINTASMAGTWLGSLFTGIGLIALISQLQAFLKNIRGRRRYLYERSAGDWAAVIPRYLPETGLVEAILPGFLGWMQQAYVGDWTIQITQNDRLSSGSSGWSKLFAHCGISAQQLLTYGGPGARIVPAVTGRKDPRPAPLADTIVEEGRLLYGFSRYEFTALMIITGNALEVFSLSGSAASGQYLGTILMANTEPVPFAQLARFDSWDGIRGIKIREEQARHVTIVPIKKCINYALGILDTSLLKHRPYVIPSDSTNEYEQGELKHWTKRPRVQQLKWIRYLWEQVVSISGAEIMDYSQQSDTQDRSIEAALESILPTASRPQTQDRLALELGIAMVALDLGAAENIGRLQEMLKSHCSNATPGWSSPDEQANALSRNGDIRTEFFCQSANTCTWYYKAMELVFTARGLQLDQVRIALAAKITEQYMENFKLGVEEHDRLRRFLNGGRSLQSVPEWAVQIYAAYVWAWLSDSIRMPTDDVFARFKRRVFLA</sequence>
<dbReference type="EMBL" id="ML977336">
    <property type="protein sequence ID" value="KAF2110927.1"/>
    <property type="molecule type" value="Genomic_DNA"/>
</dbReference>
<keyword evidence="1" id="KW-1133">Transmembrane helix</keyword>
<evidence type="ECO:0000256" key="1">
    <source>
        <dbReference type="SAM" id="Phobius"/>
    </source>
</evidence>
<proteinExistence type="predicted"/>
<protein>
    <submittedName>
        <fullName evidence="2">Uncharacterized protein</fullName>
    </submittedName>
</protein>
<reference evidence="2" key="1">
    <citation type="journal article" date="2020" name="Stud. Mycol.">
        <title>101 Dothideomycetes genomes: a test case for predicting lifestyles and emergence of pathogens.</title>
        <authorList>
            <person name="Haridas S."/>
            <person name="Albert R."/>
            <person name="Binder M."/>
            <person name="Bloem J."/>
            <person name="Labutti K."/>
            <person name="Salamov A."/>
            <person name="Andreopoulos B."/>
            <person name="Baker S."/>
            <person name="Barry K."/>
            <person name="Bills G."/>
            <person name="Bluhm B."/>
            <person name="Cannon C."/>
            <person name="Castanera R."/>
            <person name="Culley D."/>
            <person name="Daum C."/>
            <person name="Ezra D."/>
            <person name="Gonzalez J."/>
            <person name="Henrissat B."/>
            <person name="Kuo A."/>
            <person name="Liang C."/>
            <person name="Lipzen A."/>
            <person name="Lutzoni F."/>
            <person name="Magnuson J."/>
            <person name="Mondo S."/>
            <person name="Nolan M."/>
            <person name="Ohm R."/>
            <person name="Pangilinan J."/>
            <person name="Park H.-J."/>
            <person name="Ramirez L."/>
            <person name="Alfaro M."/>
            <person name="Sun H."/>
            <person name="Tritt A."/>
            <person name="Yoshinaga Y."/>
            <person name="Zwiers L.-H."/>
            <person name="Turgeon B."/>
            <person name="Goodwin S."/>
            <person name="Spatafora J."/>
            <person name="Crous P."/>
            <person name="Grigoriev I."/>
        </authorList>
    </citation>
    <scope>NUCLEOTIDE SEQUENCE</scope>
    <source>
        <strain evidence="2">CBS 627.86</strain>
    </source>
</reference>
<keyword evidence="3" id="KW-1185">Reference proteome</keyword>
<gene>
    <name evidence="2" type="ORF">BDV96DRAFT_650533</name>
</gene>
<dbReference type="AlphaFoldDB" id="A0A6A5YWK1"/>
<organism evidence="2 3">
    <name type="scientific">Lophiotrema nucula</name>
    <dbReference type="NCBI Taxonomy" id="690887"/>
    <lineage>
        <taxon>Eukaryota</taxon>
        <taxon>Fungi</taxon>
        <taxon>Dikarya</taxon>
        <taxon>Ascomycota</taxon>
        <taxon>Pezizomycotina</taxon>
        <taxon>Dothideomycetes</taxon>
        <taxon>Pleosporomycetidae</taxon>
        <taxon>Pleosporales</taxon>
        <taxon>Lophiotremataceae</taxon>
        <taxon>Lophiotrema</taxon>
    </lineage>
</organism>
<name>A0A6A5YWK1_9PLEO</name>
<evidence type="ECO:0000313" key="3">
    <source>
        <dbReference type="Proteomes" id="UP000799770"/>
    </source>
</evidence>
<evidence type="ECO:0000313" key="2">
    <source>
        <dbReference type="EMBL" id="KAF2110927.1"/>
    </source>
</evidence>
<keyword evidence="1" id="KW-0472">Membrane</keyword>
<keyword evidence="1" id="KW-0812">Transmembrane</keyword>
<dbReference type="Proteomes" id="UP000799770">
    <property type="component" value="Unassembled WGS sequence"/>
</dbReference>
<feature type="transmembrane region" description="Helical" evidence="1">
    <location>
        <begin position="20"/>
        <end position="40"/>
    </location>
</feature>
<accession>A0A6A5YWK1</accession>
<dbReference type="OrthoDB" id="4195086at2759"/>